<dbReference type="Pfam" id="PF05257">
    <property type="entry name" value="CHAP"/>
    <property type="match status" value="1"/>
</dbReference>
<dbReference type="InterPro" id="IPR038765">
    <property type="entry name" value="Papain-like_cys_pep_sf"/>
</dbReference>
<feature type="region of interest" description="Disordered" evidence="1">
    <location>
        <begin position="17"/>
        <end position="80"/>
    </location>
</feature>
<dbReference type="PROSITE" id="PS50911">
    <property type="entry name" value="CHAP"/>
    <property type="match status" value="1"/>
</dbReference>
<organism evidence="3 4">
    <name type="scientific">Pseudolysinimonas yzui</name>
    <dbReference type="NCBI Taxonomy" id="2708254"/>
    <lineage>
        <taxon>Bacteria</taxon>
        <taxon>Bacillati</taxon>
        <taxon>Actinomycetota</taxon>
        <taxon>Actinomycetes</taxon>
        <taxon>Micrococcales</taxon>
        <taxon>Microbacteriaceae</taxon>
        <taxon>Pseudolysinimonas</taxon>
    </lineage>
</organism>
<dbReference type="SUPFAM" id="SSF54001">
    <property type="entry name" value="Cysteine proteinases"/>
    <property type="match status" value="1"/>
</dbReference>
<evidence type="ECO:0000313" key="3">
    <source>
        <dbReference type="EMBL" id="GHF23736.1"/>
    </source>
</evidence>
<dbReference type="AlphaFoldDB" id="A0A8J3M3Q4"/>
<name>A0A8J3M3Q4_9MICO</name>
<dbReference type="EMBL" id="BNAI01000007">
    <property type="protein sequence ID" value="GHF23736.1"/>
    <property type="molecule type" value="Genomic_DNA"/>
</dbReference>
<proteinExistence type="predicted"/>
<dbReference type="Proteomes" id="UP000617531">
    <property type="component" value="Unassembled WGS sequence"/>
</dbReference>
<feature type="domain" description="Peptidase C51" evidence="2">
    <location>
        <begin position="188"/>
        <end position="315"/>
    </location>
</feature>
<protein>
    <recommendedName>
        <fullName evidence="2">Peptidase C51 domain-containing protein</fullName>
    </recommendedName>
</protein>
<reference evidence="3" key="1">
    <citation type="journal article" date="2014" name="Int. J. Syst. Evol. Microbiol.">
        <title>Complete genome sequence of Corynebacterium casei LMG S-19264T (=DSM 44701T), isolated from a smear-ripened cheese.</title>
        <authorList>
            <consortium name="US DOE Joint Genome Institute (JGI-PGF)"/>
            <person name="Walter F."/>
            <person name="Albersmeier A."/>
            <person name="Kalinowski J."/>
            <person name="Ruckert C."/>
        </authorList>
    </citation>
    <scope>NUCLEOTIDE SEQUENCE</scope>
    <source>
        <strain evidence="3">CGMCC 1.16548</strain>
    </source>
</reference>
<keyword evidence="4" id="KW-1185">Reference proteome</keyword>
<evidence type="ECO:0000259" key="2">
    <source>
        <dbReference type="PROSITE" id="PS50911"/>
    </source>
</evidence>
<sequence>MTDSEFPDFQGLLGGLDADSRSSLAQPSGVPENSAIVSTEAPGFASRRQMREAGAYRPEIAPAAGTRPAKKSKRTRARDVVRAGVVKPAPGSLRRKLSSAGVMTVVVGLFASLTLPAFADQDGLAQNAEPLDAQAVEITAATTDQSASIRDTYGVTNAADLRKMYADAIRQQNLAAYMNSGARELGDDYPWPDQLSRPQGGGLSPLNYYYRECVDFVAWRLNRDAGATSAPFRWVWSNLAQGSAYSWKREWESNGWPTGTTPVVGAVAWIPGGNHVGYVSGILSDGSVVIEEYNYAVDHGYSQRIAPASAFYYLYAPPR</sequence>
<accession>A0A8J3M3Q4</accession>
<comment type="caution">
    <text evidence="3">The sequence shown here is derived from an EMBL/GenBank/DDBJ whole genome shotgun (WGS) entry which is preliminary data.</text>
</comment>
<reference evidence="3" key="2">
    <citation type="submission" date="2020-09" db="EMBL/GenBank/DDBJ databases">
        <authorList>
            <person name="Sun Q."/>
            <person name="Zhou Y."/>
        </authorList>
    </citation>
    <scope>NUCLEOTIDE SEQUENCE</scope>
    <source>
        <strain evidence="3">CGMCC 1.16548</strain>
    </source>
</reference>
<gene>
    <name evidence="3" type="ORF">GCM10011600_26120</name>
</gene>
<dbReference type="Gene3D" id="3.90.1720.10">
    <property type="entry name" value="endopeptidase domain like (from Nostoc punctiforme)"/>
    <property type="match status" value="1"/>
</dbReference>
<evidence type="ECO:0000256" key="1">
    <source>
        <dbReference type="SAM" id="MobiDB-lite"/>
    </source>
</evidence>
<evidence type="ECO:0000313" key="4">
    <source>
        <dbReference type="Proteomes" id="UP000617531"/>
    </source>
</evidence>
<dbReference type="InterPro" id="IPR007921">
    <property type="entry name" value="CHAP_dom"/>
</dbReference>